<dbReference type="PANTHER" id="PTHR33164">
    <property type="entry name" value="TRANSCRIPTIONAL REGULATOR, MARR FAMILY"/>
    <property type="match status" value="1"/>
</dbReference>
<reference evidence="2 3" key="1">
    <citation type="submission" date="2017-03" db="EMBL/GenBank/DDBJ databases">
        <authorList>
            <person name="Afonso C.L."/>
            <person name="Miller P.J."/>
            <person name="Scott M.A."/>
            <person name="Spackman E."/>
            <person name="Goraichik I."/>
            <person name="Dimitrov K.M."/>
            <person name="Suarez D.L."/>
            <person name="Swayne D.E."/>
        </authorList>
    </citation>
    <scope>NUCLEOTIDE SEQUENCE [LARGE SCALE GENOMIC DNA]</scope>
    <source>
        <strain evidence="2 3">CECT 7691</strain>
    </source>
</reference>
<dbReference type="OrthoDB" id="9783504at2"/>
<protein>
    <submittedName>
        <fullName evidence="2">MarR family protein</fullName>
    </submittedName>
</protein>
<proteinExistence type="predicted"/>
<evidence type="ECO:0000313" key="2">
    <source>
        <dbReference type="EMBL" id="SLN64064.1"/>
    </source>
</evidence>
<dbReference type="InterPro" id="IPR039422">
    <property type="entry name" value="MarR/SlyA-like"/>
</dbReference>
<organism evidence="2 3">
    <name type="scientific">Oceanibacterium hippocampi</name>
    <dbReference type="NCBI Taxonomy" id="745714"/>
    <lineage>
        <taxon>Bacteria</taxon>
        <taxon>Pseudomonadati</taxon>
        <taxon>Pseudomonadota</taxon>
        <taxon>Alphaproteobacteria</taxon>
        <taxon>Sneathiellales</taxon>
        <taxon>Sneathiellaceae</taxon>
        <taxon>Oceanibacterium</taxon>
    </lineage>
</organism>
<evidence type="ECO:0000313" key="3">
    <source>
        <dbReference type="Proteomes" id="UP000193200"/>
    </source>
</evidence>
<dbReference type="SMART" id="SM00347">
    <property type="entry name" value="HTH_MARR"/>
    <property type="match status" value="1"/>
</dbReference>
<gene>
    <name evidence="2" type="ORF">OCH7691_02891</name>
</gene>
<dbReference type="Proteomes" id="UP000193200">
    <property type="component" value="Unassembled WGS sequence"/>
</dbReference>
<dbReference type="InterPro" id="IPR036390">
    <property type="entry name" value="WH_DNA-bd_sf"/>
</dbReference>
<dbReference type="GO" id="GO:0003700">
    <property type="term" value="F:DNA-binding transcription factor activity"/>
    <property type="evidence" value="ECO:0007669"/>
    <property type="project" value="InterPro"/>
</dbReference>
<evidence type="ECO:0000259" key="1">
    <source>
        <dbReference type="PROSITE" id="PS50995"/>
    </source>
</evidence>
<feature type="domain" description="HTH marR-type" evidence="1">
    <location>
        <begin position="8"/>
        <end position="141"/>
    </location>
</feature>
<dbReference type="Pfam" id="PF12802">
    <property type="entry name" value="MarR_2"/>
    <property type="match status" value="1"/>
</dbReference>
<keyword evidence="3" id="KW-1185">Reference proteome</keyword>
<dbReference type="EMBL" id="FWFR01000002">
    <property type="protein sequence ID" value="SLN64064.1"/>
    <property type="molecule type" value="Genomic_DNA"/>
</dbReference>
<dbReference type="InterPro" id="IPR000835">
    <property type="entry name" value="HTH_MarR-typ"/>
</dbReference>
<sequence length="198" mass="21207">MSTFDAISEPLAQRLADGLSRLGAVARQIDWQAAEAEGLTPTQADILRFVASRPAGVRLAAAAGHAGVRSATASDAVTALQRKALVRKQSDASDGRAILLKATRDGQALAARWPASYAPVVAGLDADDQEAMLHLVMEMIRHLHRRNLIAPQRSCVTCKYFRENVAPGSGEPHRCAFVDAPMADRHLRVDCPEHVAAA</sequence>
<dbReference type="GO" id="GO:0006950">
    <property type="term" value="P:response to stress"/>
    <property type="evidence" value="ECO:0007669"/>
    <property type="project" value="TreeGrafter"/>
</dbReference>
<dbReference type="InParanoid" id="A0A1Y5THJ1"/>
<dbReference type="Gene3D" id="1.10.10.10">
    <property type="entry name" value="Winged helix-like DNA-binding domain superfamily/Winged helix DNA-binding domain"/>
    <property type="match status" value="1"/>
</dbReference>
<dbReference type="PANTHER" id="PTHR33164:SF43">
    <property type="entry name" value="HTH-TYPE TRANSCRIPTIONAL REPRESSOR YETL"/>
    <property type="match status" value="1"/>
</dbReference>
<dbReference type="RefSeq" id="WP_085884211.1">
    <property type="nucleotide sequence ID" value="NZ_FWFR01000002.1"/>
</dbReference>
<dbReference type="PROSITE" id="PS50995">
    <property type="entry name" value="HTH_MARR_2"/>
    <property type="match status" value="1"/>
</dbReference>
<dbReference type="InterPro" id="IPR036388">
    <property type="entry name" value="WH-like_DNA-bd_sf"/>
</dbReference>
<dbReference type="SUPFAM" id="SSF46785">
    <property type="entry name" value="Winged helix' DNA-binding domain"/>
    <property type="match status" value="1"/>
</dbReference>
<accession>A0A1Y5THJ1</accession>
<name>A0A1Y5THJ1_9PROT</name>
<dbReference type="AlphaFoldDB" id="A0A1Y5THJ1"/>